<gene>
    <name evidence="1" type="ORF">CHARACLAT_004352</name>
</gene>
<name>A0ABU7CNH8_9TELE</name>
<dbReference type="Proteomes" id="UP001352852">
    <property type="component" value="Unassembled WGS sequence"/>
</dbReference>
<protein>
    <submittedName>
        <fullName evidence="1">Uncharacterized protein</fullName>
    </submittedName>
</protein>
<accession>A0ABU7CNH8</accession>
<reference evidence="1 2" key="1">
    <citation type="submission" date="2021-06" db="EMBL/GenBank/DDBJ databases">
        <authorList>
            <person name="Palmer J.M."/>
        </authorList>
    </citation>
    <scope>NUCLEOTIDE SEQUENCE [LARGE SCALE GENOMIC DNA]</scope>
    <source>
        <strain evidence="1 2">CL_MEX2019</strain>
        <tissue evidence="1">Muscle</tissue>
    </source>
</reference>
<proteinExistence type="predicted"/>
<dbReference type="EMBL" id="JAHUTJ010000199">
    <property type="protein sequence ID" value="MED6263415.1"/>
    <property type="molecule type" value="Genomic_DNA"/>
</dbReference>
<sequence length="110" mass="12761">MDKHRTDWINGSVEDDQQLLWNVEYQKVQSLQGLVLNSVYDCVHAAVSSSWGSRYTKSNFSFVKGCCWFFIKLDLFDLSIHFQSREMGNVCDSMTAADNQVLLLSREHYK</sequence>
<evidence type="ECO:0000313" key="1">
    <source>
        <dbReference type="EMBL" id="MED6263415.1"/>
    </source>
</evidence>
<keyword evidence="2" id="KW-1185">Reference proteome</keyword>
<organism evidence="1 2">
    <name type="scientific">Characodon lateralis</name>
    <dbReference type="NCBI Taxonomy" id="208331"/>
    <lineage>
        <taxon>Eukaryota</taxon>
        <taxon>Metazoa</taxon>
        <taxon>Chordata</taxon>
        <taxon>Craniata</taxon>
        <taxon>Vertebrata</taxon>
        <taxon>Euteleostomi</taxon>
        <taxon>Actinopterygii</taxon>
        <taxon>Neopterygii</taxon>
        <taxon>Teleostei</taxon>
        <taxon>Neoteleostei</taxon>
        <taxon>Acanthomorphata</taxon>
        <taxon>Ovalentaria</taxon>
        <taxon>Atherinomorphae</taxon>
        <taxon>Cyprinodontiformes</taxon>
        <taxon>Goodeidae</taxon>
        <taxon>Characodon</taxon>
    </lineage>
</organism>
<comment type="caution">
    <text evidence="1">The sequence shown here is derived from an EMBL/GenBank/DDBJ whole genome shotgun (WGS) entry which is preliminary data.</text>
</comment>
<evidence type="ECO:0000313" key="2">
    <source>
        <dbReference type="Proteomes" id="UP001352852"/>
    </source>
</evidence>